<keyword evidence="2" id="KW-1185">Reference proteome</keyword>
<comment type="caution">
    <text evidence="1">The sequence shown here is derived from an EMBL/GenBank/DDBJ whole genome shotgun (WGS) entry which is preliminary data.</text>
</comment>
<evidence type="ECO:0000313" key="1">
    <source>
        <dbReference type="EMBL" id="KAF0903813.1"/>
    </source>
</evidence>
<reference evidence="1 2" key="1">
    <citation type="submission" date="2019-11" db="EMBL/GenBank/DDBJ databases">
        <title>Whole genome sequence of Oryza granulata.</title>
        <authorList>
            <person name="Li W."/>
        </authorList>
    </citation>
    <scope>NUCLEOTIDE SEQUENCE [LARGE SCALE GENOMIC DNA]</scope>
    <source>
        <strain evidence="2">cv. Menghai</strain>
        <tissue evidence="1">Leaf</tissue>
    </source>
</reference>
<evidence type="ECO:0000313" key="2">
    <source>
        <dbReference type="Proteomes" id="UP000479710"/>
    </source>
</evidence>
<organism evidence="1 2">
    <name type="scientific">Oryza meyeriana var. granulata</name>
    <dbReference type="NCBI Taxonomy" id="110450"/>
    <lineage>
        <taxon>Eukaryota</taxon>
        <taxon>Viridiplantae</taxon>
        <taxon>Streptophyta</taxon>
        <taxon>Embryophyta</taxon>
        <taxon>Tracheophyta</taxon>
        <taxon>Spermatophyta</taxon>
        <taxon>Magnoliopsida</taxon>
        <taxon>Liliopsida</taxon>
        <taxon>Poales</taxon>
        <taxon>Poaceae</taxon>
        <taxon>BOP clade</taxon>
        <taxon>Oryzoideae</taxon>
        <taxon>Oryzeae</taxon>
        <taxon>Oryzinae</taxon>
        <taxon>Oryza</taxon>
        <taxon>Oryza meyeriana</taxon>
    </lineage>
</organism>
<name>A0A6G1CWA8_9ORYZ</name>
<gene>
    <name evidence="1" type="ORF">E2562_029918</name>
</gene>
<proteinExistence type="predicted"/>
<dbReference type="AlphaFoldDB" id="A0A6G1CWA8"/>
<dbReference type="Proteomes" id="UP000479710">
    <property type="component" value="Unassembled WGS sequence"/>
</dbReference>
<protein>
    <submittedName>
        <fullName evidence="1">Uncharacterized protein</fullName>
    </submittedName>
</protein>
<accession>A0A6G1CWA8</accession>
<dbReference type="EMBL" id="SPHZ02000008">
    <property type="protein sequence ID" value="KAF0903813.1"/>
    <property type="molecule type" value="Genomic_DNA"/>
</dbReference>
<sequence length="71" mass="7354">MPNGRKTRVASSGPGPTCQSNCLVDIVAAAVGVGAGGARSRGGRVEEEHCGGSASVGRKWRCWLDPHHMPK</sequence>